<dbReference type="EMBL" id="JAGTJS010000053">
    <property type="protein sequence ID" value="KAH7224242.1"/>
    <property type="molecule type" value="Genomic_DNA"/>
</dbReference>
<dbReference type="InterPro" id="IPR036188">
    <property type="entry name" value="FAD/NAD-bd_sf"/>
</dbReference>
<evidence type="ECO:0000259" key="6">
    <source>
        <dbReference type="Pfam" id="PF01494"/>
    </source>
</evidence>
<proteinExistence type="inferred from homology"/>
<evidence type="ECO:0000256" key="3">
    <source>
        <dbReference type="ARBA" id="ARBA00022827"/>
    </source>
</evidence>
<reference evidence="7" key="1">
    <citation type="journal article" date="2021" name="Nat. Commun.">
        <title>Genetic determinants of endophytism in the Arabidopsis root mycobiome.</title>
        <authorList>
            <person name="Mesny F."/>
            <person name="Miyauchi S."/>
            <person name="Thiergart T."/>
            <person name="Pickel B."/>
            <person name="Atanasova L."/>
            <person name="Karlsson M."/>
            <person name="Huettel B."/>
            <person name="Barry K.W."/>
            <person name="Haridas S."/>
            <person name="Chen C."/>
            <person name="Bauer D."/>
            <person name="Andreopoulos W."/>
            <person name="Pangilinan J."/>
            <person name="LaButti K."/>
            <person name="Riley R."/>
            <person name="Lipzen A."/>
            <person name="Clum A."/>
            <person name="Drula E."/>
            <person name="Henrissat B."/>
            <person name="Kohler A."/>
            <person name="Grigoriev I.V."/>
            <person name="Martin F.M."/>
            <person name="Hacquard S."/>
        </authorList>
    </citation>
    <scope>NUCLEOTIDE SEQUENCE</scope>
    <source>
        <strain evidence="7">FSSC 5 MPI-SDFR-AT-0091</strain>
    </source>
</reference>
<evidence type="ECO:0000256" key="2">
    <source>
        <dbReference type="ARBA" id="ARBA00022630"/>
    </source>
</evidence>
<keyword evidence="5 7" id="KW-0503">Monooxygenase</keyword>
<dbReference type="GO" id="GO:0071949">
    <property type="term" value="F:FAD binding"/>
    <property type="evidence" value="ECO:0007669"/>
    <property type="project" value="InterPro"/>
</dbReference>
<evidence type="ECO:0000256" key="5">
    <source>
        <dbReference type="ARBA" id="ARBA00023033"/>
    </source>
</evidence>
<feature type="domain" description="FAD-binding" evidence="6">
    <location>
        <begin position="8"/>
        <end position="335"/>
    </location>
</feature>
<dbReference type="AlphaFoldDB" id="A0A9P9FYE8"/>
<dbReference type="Proteomes" id="UP000736672">
    <property type="component" value="Unassembled WGS sequence"/>
</dbReference>
<dbReference type="OrthoDB" id="16820at2759"/>
<organism evidence="7 8">
    <name type="scientific">Fusarium solani</name>
    <name type="common">Filamentous fungus</name>
    <dbReference type="NCBI Taxonomy" id="169388"/>
    <lineage>
        <taxon>Eukaryota</taxon>
        <taxon>Fungi</taxon>
        <taxon>Dikarya</taxon>
        <taxon>Ascomycota</taxon>
        <taxon>Pezizomycotina</taxon>
        <taxon>Sordariomycetes</taxon>
        <taxon>Hypocreomycetidae</taxon>
        <taxon>Hypocreales</taxon>
        <taxon>Nectriaceae</taxon>
        <taxon>Fusarium</taxon>
        <taxon>Fusarium solani species complex</taxon>
    </lineage>
</organism>
<protein>
    <submittedName>
        <fullName evidence="7">MAK1-like monooxygenase</fullName>
    </submittedName>
</protein>
<keyword evidence="4" id="KW-0560">Oxidoreductase</keyword>
<dbReference type="InterPro" id="IPR002938">
    <property type="entry name" value="FAD-bd"/>
</dbReference>
<evidence type="ECO:0000313" key="8">
    <source>
        <dbReference type="Proteomes" id="UP000736672"/>
    </source>
</evidence>
<name>A0A9P9FYE8_FUSSL</name>
<dbReference type="PANTHER" id="PTHR13789:SF236">
    <property type="entry name" value="MONOOXYGENASE, PUTATIVE (AFU_ORTHOLOGUE AFUA_6G12060)-RELATED"/>
    <property type="match status" value="1"/>
</dbReference>
<dbReference type="PANTHER" id="PTHR13789">
    <property type="entry name" value="MONOOXYGENASE"/>
    <property type="match status" value="1"/>
</dbReference>
<gene>
    <name evidence="7" type="ORF">B0J15DRAFT_579545</name>
</gene>
<dbReference type="GO" id="GO:0004497">
    <property type="term" value="F:monooxygenase activity"/>
    <property type="evidence" value="ECO:0007669"/>
    <property type="project" value="UniProtKB-KW"/>
</dbReference>
<accession>A0A9P9FYE8</accession>
<comment type="similarity">
    <text evidence="1">Belongs to the paxM FAD-dependent monooxygenase family.</text>
</comment>
<dbReference type="SUPFAM" id="SSF51905">
    <property type="entry name" value="FAD/NAD(P)-binding domain"/>
    <property type="match status" value="1"/>
</dbReference>
<dbReference type="Pfam" id="PF01494">
    <property type="entry name" value="FAD_binding_3"/>
    <property type="match status" value="1"/>
</dbReference>
<comment type="caution">
    <text evidence="7">The sequence shown here is derived from an EMBL/GenBank/DDBJ whole genome shotgun (WGS) entry which is preliminary data.</text>
</comment>
<dbReference type="Gene3D" id="3.50.50.60">
    <property type="entry name" value="FAD/NAD(P)-binding domain"/>
    <property type="match status" value="1"/>
</dbReference>
<dbReference type="InterPro" id="IPR050493">
    <property type="entry name" value="FAD-dep_Monooxygenase_BioMet"/>
</dbReference>
<dbReference type="SUPFAM" id="SSF54373">
    <property type="entry name" value="FAD-linked reductases, C-terminal domain"/>
    <property type="match status" value="1"/>
</dbReference>
<keyword evidence="3" id="KW-0274">FAD</keyword>
<sequence>MSPTPHPHVIVVGAGFGGLAAAIESRTRGCEVTLVEKYRNSSQYGDIIDFYANAGRVIRSWDNGKVADELLNICITEAKHMQILKANGDLLYLDPWYHDESHAKLQFAGQRGKMWTILHDYAARIGVTMKFGVGVEDYHENDDGAGVILDDGNRIDGHCVIAANGPKSNARQKVLKLDDKKTNSGFAIFRSYFPITDEIRSHPLLQDYLNKEEDMVKIWIHKDSHMLAYSWNKGQQFAWVLTHPDEGDIAESWSFKAKKEDVKGFLDGYNSECHAILDVTDPNNLIDYKLIWRDELETWLSPKARIVLIGDAAHCHLPTSGQGGSQAIEDGAVAAVCLQRAKGDVPLALRTMERIRFNRSRITHQAGSAIRELWHGDNWDILEADPEKTAQARGDWVLDFDPIKNAEEHFDRVAEEVRSGKTGPLAELSVPAGGTFDALK</sequence>
<evidence type="ECO:0000256" key="1">
    <source>
        <dbReference type="ARBA" id="ARBA00007992"/>
    </source>
</evidence>
<keyword evidence="2" id="KW-0285">Flavoprotein</keyword>
<keyword evidence="8" id="KW-1185">Reference proteome</keyword>
<dbReference type="PRINTS" id="PR00420">
    <property type="entry name" value="RNGMNOXGNASE"/>
</dbReference>
<evidence type="ECO:0000256" key="4">
    <source>
        <dbReference type="ARBA" id="ARBA00023002"/>
    </source>
</evidence>
<evidence type="ECO:0000313" key="7">
    <source>
        <dbReference type="EMBL" id="KAH7224242.1"/>
    </source>
</evidence>